<dbReference type="Proteomes" id="UP000005039">
    <property type="component" value="Unassembled WGS sequence"/>
</dbReference>
<dbReference type="OrthoDB" id="9905541at2"/>
<evidence type="ECO:0000256" key="1">
    <source>
        <dbReference type="SAM" id="SignalP"/>
    </source>
</evidence>
<proteinExistence type="predicted"/>
<dbReference type="PATRIC" id="fig|1095750.3.peg.889"/>
<comment type="caution">
    <text evidence="2">The sequence shown here is derived from an EMBL/GenBank/DDBJ whole genome shotgun (WGS) entry which is preliminary data.</text>
</comment>
<dbReference type="EMBL" id="AJGH01000044">
    <property type="protein sequence ID" value="EIC96368.1"/>
    <property type="molecule type" value="Genomic_DNA"/>
</dbReference>
<sequence length="150" mass="15849">MNIMKKLVGGLLLAGAMSSLTIPVFAYTPAQPKPGFVVDYSVYNVATYEGNSGTSGVSLFSVSGGNKNVILLNSGVSRYVNPNTGKYYARGATTVINRVTGEYVEHTTTVRLVKGRTVVAEGSATGSGEVWATSSETSVPGKAKIYWKEK</sequence>
<keyword evidence="1" id="KW-0732">Signal</keyword>
<gene>
    <name evidence="2" type="ORF">HMPREF9970_1191</name>
</gene>
<organism evidence="2 3">
    <name type="scientific">Lachnoanaerobaculum saburreum F0468</name>
    <dbReference type="NCBI Taxonomy" id="1095750"/>
    <lineage>
        <taxon>Bacteria</taxon>
        <taxon>Bacillati</taxon>
        <taxon>Bacillota</taxon>
        <taxon>Clostridia</taxon>
        <taxon>Lachnospirales</taxon>
        <taxon>Lachnospiraceae</taxon>
        <taxon>Lachnoanaerobaculum</taxon>
    </lineage>
</organism>
<protein>
    <submittedName>
        <fullName evidence="2">Uncharacterized protein</fullName>
    </submittedName>
</protein>
<dbReference type="AlphaFoldDB" id="I0R9L0"/>
<accession>I0R9L0</accession>
<reference evidence="2 3" key="1">
    <citation type="submission" date="2012-03" db="EMBL/GenBank/DDBJ databases">
        <authorList>
            <person name="Durkin A.S."/>
            <person name="McCorrison J."/>
            <person name="Torralba M."/>
            <person name="Gillis M."/>
            <person name="Methe B."/>
            <person name="Sutton G."/>
            <person name="Nelson K.E."/>
        </authorList>
    </citation>
    <scope>NUCLEOTIDE SEQUENCE [LARGE SCALE GENOMIC DNA]</scope>
    <source>
        <strain evidence="2 3">F0468</strain>
    </source>
</reference>
<name>I0R9L0_9FIRM</name>
<evidence type="ECO:0000313" key="2">
    <source>
        <dbReference type="EMBL" id="EIC96368.1"/>
    </source>
</evidence>
<feature type="chain" id="PRO_5003632882" evidence="1">
    <location>
        <begin position="27"/>
        <end position="150"/>
    </location>
</feature>
<evidence type="ECO:0000313" key="3">
    <source>
        <dbReference type="Proteomes" id="UP000005039"/>
    </source>
</evidence>
<dbReference type="RefSeq" id="WP_008753532.1">
    <property type="nucleotide sequence ID" value="NZ_AJGH01000044.1"/>
</dbReference>
<keyword evidence="3" id="KW-1185">Reference proteome</keyword>
<feature type="signal peptide" evidence="1">
    <location>
        <begin position="1"/>
        <end position="26"/>
    </location>
</feature>